<dbReference type="InterPro" id="IPR003781">
    <property type="entry name" value="CoA-bd"/>
</dbReference>
<dbReference type="EMBL" id="AP019531">
    <property type="protein sequence ID" value="BBI91499.1"/>
    <property type="molecule type" value="Genomic_DNA"/>
</dbReference>
<evidence type="ECO:0000313" key="3">
    <source>
        <dbReference type="EMBL" id="BBI91499.1"/>
    </source>
</evidence>
<dbReference type="Proteomes" id="UP000324392">
    <property type="component" value="Chromosome"/>
</dbReference>
<name>A0A455VEB9_9GAMM</name>
<sequence>MSQRGLEALLHPKSIAVLGASQQPGRAGHLMMSNQLAGGFSGPVLPVTPRYIAVCGVMAYPDIASLPLPRSGDPLHPRQTQSTPAGGIRPTGL</sequence>
<accession>A0A455VEB9</accession>
<dbReference type="PANTHER" id="PTHR42793">
    <property type="entry name" value="COA BINDING DOMAIN CONTAINING PROTEIN"/>
    <property type="match status" value="1"/>
</dbReference>
<organism evidence="3 4">
    <name type="scientific">Serratia symbiotica</name>
    <dbReference type="NCBI Taxonomy" id="138074"/>
    <lineage>
        <taxon>Bacteria</taxon>
        <taxon>Pseudomonadati</taxon>
        <taxon>Pseudomonadota</taxon>
        <taxon>Gammaproteobacteria</taxon>
        <taxon>Enterobacterales</taxon>
        <taxon>Yersiniaceae</taxon>
        <taxon>Serratia</taxon>
    </lineage>
</organism>
<evidence type="ECO:0000259" key="2">
    <source>
        <dbReference type="Pfam" id="PF13380"/>
    </source>
</evidence>
<proteinExistence type="predicted"/>
<protein>
    <submittedName>
        <fullName evidence="3">Uncharacterized conserved protein</fullName>
    </submittedName>
</protein>
<dbReference type="SUPFAM" id="SSF51735">
    <property type="entry name" value="NAD(P)-binding Rossmann-fold domains"/>
    <property type="match status" value="1"/>
</dbReference>
<dbReference type="AlphaFoldDB" id="A0A455VEB9"/>
<dbReference type="Gene3D" id="3.40.50.720">
    <property type="entry name" value="NAD(P)-binding Rossmann-like Domain"/>
    <property type="match status" value="1"/>
</dbReference>
<feature type="domain" description="CoA-binding" evidence="2">
    <location>
        <begin position="13"/>
        <end position="67"/>
    </location>
</feature>
<feature type="region of interest" description="Disordered" evidence="1">
    <location>
        <begin position="68"/>
        <end position="93"/>
    </location>
</feature>
<dbReference type="Pfam" id="PF13380">
    <property type="entry name" value="CoA_binding_2"/>
    <property type="match status" value="1"/>
</dbReference>
<dbReference type="PANTHER" id="PTHR42793:SF1">
    <property type="entry name" value="PEPTIDYL-LYSINE N-ACETYLTRANSFERASE PATZ"/>
    <property type="match status" value="1"/>
</dbReference>
<dbReference type="InterPro" id="IPR036291">
    <property type="entry name" value="NAD(P)-bd_dom_sf"/>
</dbReference>
<evidence type="ECO:0000256" key="1">
    <source>
        <dbReference type="SAM" id="MobiDB-lite"/>
    </source>
</evidence>
<gene>
    <name evidence="3" type="primary">yfiQ</name>
    <name evidence="3" type="ORF">SSYIS1_07280</name>
</gene>
<evidence type="ECO:0000313" key="4">
    <source>
        <dbReference type="Proteomes" id="UP000324392"/>
    </source>
</evidence>
<reference evidence="3 4" key="1">
    <citation type="submission" date="2019-03" db="EMBL/GenBank/DDBJ databases">
        <title>The genome sequence of Candidatus Serratia symbiotica strain IS.</title>
        <authorList>
            <person name="Nikoh N."/>
            <person name="Koga R."/>
            <person name="Oshima K."/>
            <person name="Hattori M."/>
            <person name="Fukatsu T."/>
        </authorList>
    </citation>
    <scope>NUCLEOTIDE SEQUENCE [LARGE SCALE GENOMIC DNA]</scope>
    <source>
        <strain evidence="3 4">IS</strain>
    </source>
</reference>